<reference evidence="2" key="1">
    <citation type="submission" date="2022-06" db="EMBL/GenBank/DDBJ databases">
        <title>Sneathiella actinostolidae sp. nov., isolated from a sea anemonein the Western Pacific Ocean.</title>
        <authorList>
            <person name="Wei M.J."/>
        </authorList>
    </citation>
    <scope>NUCLEOTIDE SEQUENCE</scope>
    <source>
        <strain evidence="2">PHK-P5</strain>
    </source>
</reference>
<name>A0ABY4VXS6_9PROT</name>
<dbReference type="Gene3D" id="6.10.140.1570">
    <property type="match status" value="1"/>
</dbReference>
<proteinExistence type="predicted"/>
<protein>
    <submittedName>
        <fullName evidence="2">PadR family transcriptional regulator</fullName>
    </submittedName>
</protein>
<dbReference type="Proteomes" id="UP001056291">
    <property type="component" value="Chromosome"/>
</dbReference>
<dbReference type="PANTHER" id="PTHR43252:SF6">
    <property type="entry name" value="NEGATIVE TRANSCRIPTION REGULATOR PADR"/>
    <property type="match status" value="1"/>
</dbReference>
<dbReference type="Pfam" id="PF03551">
    <property type="entry name" value="PadR"/>
    <property type="match status" value="1"/>
</dbReference>
<dbReference type="RefSeq" id="WP_251932491.1">
    <property type="nucleotide sequence ID" value="NZ_CP098747.1"/>
</dbReference>
<evidence type="ECO:0000313" key="2">
    <source>
        <dbReference type="EMBL" id="USG59721.1"/>
    </source>
</evidence>
<sequence>MDIRTLCLGVLTMGDATGYEIKKIFEDRLDLIFHASYGSIYPALNRLTDEGLVSCEEFVQEKRPDKKIYSITAKGRYSFLEEIMKKPAPDRFRSEYLATIMFSHLLPAGTIAELIDQRIVERTEKIKDMTAQCPGSPENAEQFMCGYGQAVYQAEIDYLNEYRHLLEADALMGRRAAE</sequence>
<dbReference type="InterPro" id="IPR036388">
    <property type="entry name" value="WH-like_DNA-bd_sf"/>
</dbReference>
<dbReference type="SUPFAM" id="SSF46785">
    <property type="entry name" value="Winged helix' DNA-binding domain"/>
    <property type="match status" value="1"/>
</dbReference>
<gene>
    <name evidence="2" type="ORF">NBZ79_11065</name>
</gene>
<keyword evidence="3" id="KW-1185">Reference proteome</keyword>
<dbReference type="InterPro" id="IPR036390">
    <property type="entry name" value="WH_DNA-bd_sf"/>
</dbReference>
<dbReference type="EMBL" id="CP098747">
    <property type="protein sequence ID" value="USG59721.1"/>
    <property type="molecule type" value="Genomic_DNA"/>
</dbReference>
<organism evidence="2 3">
    <name type="scientific">Sneathiella marina</name>
    <dbReference type="NCBI Taxonomy" id="2950108"/>
    <lineage>
        <taxon>Bacteria</taxon>
        <taxon>Pseudomonadati</taxon>
        <taxon>Pseudomonadota</taxon>
        <taxon>Alphaproteobacteria</taxon>
        <taxon>Sneathiellales</taxon>
        <taxon>Sneathiellaceae</taxon>
        <taxon>Sneathiella</taxon>
    </lineage>
</organism>
<accession>A0ABY4VXS6</accession>
<evidence type="ECO:0000259" key="1">
    <source>
        <dbReference type="Pfam" id="PF03551"/>
    </source>
</evidence>
<dbReference type="InterPro" id="IPR005149">
    <property type="entry name" value="Tscrpt_reg_PadR_N"/>
</dbReference>
<dbReference type="Gene3D" id="1.10.10.10">
    <property type="entry name" value="Winged helix-like DNA-binding domain superfamily/Winged helix DNA-binding domain"/>
    <property type="match status" value="1"/>
</dbReference>
<dbReference type="PANTHER" id="PTHR43252">
    <property type="entry name" value="TRANSCRIPTIONAL REGULATOR YQJI"/>
    <property type="match status" value="1"/>
</dbReference>
<feature type="domain" description="Transcription regulator PadR N-terminal" evidence="1">
    <location>
        <begin position="8"/>
        <end position="77"/>
    </location>
</feature>
<evidence type="ECO:0000313" key="3">
    <source>
        <dbReference type="Proteomes" id="UP001056291"/>
    </source>
</evidence>